<dbReference type="PANTHER" id="PTHR24253">
    <property type="entry name" value="TRANSMEMBRANE PROTEASE SERINE"/>
    <property type="match status" value="1"/>
</dbReference>
<protein>
    <recommendedName>
        <fullName evidence="2">Peptidase S1 domain-containing protein</fullName>
    </recommendedName>
</protein>
<dbReference type="OrthoDB" id="6486968at2759"/>
<evidence type="ECO:0000313" key="3">
    <source>
        <dbReference type="EMBL" id="EEC08982.1"/>
    </source>
</evidence>
<dbReference type="STRING" id="6945.B7PQW0"/>
<feature type="non-terminal residue" evidence="3">
    <location>
        <position position="1"/>
    </location>
</feature>
<dbReference type="InParanoid" id="B7PQW0"/>
<evidence type="ECO:0000313" key="4">
    <source>
        <dbReference type="EnsemblMetazoa" id="ISCW006626-PA"/>
    </source>
</evidence>
<sequence length="116" mass="12261">DTCGASLVKGGRFLPGYNNASEGEFPWQVSVLPPTKTYFCGGSIIEPDIVVTAAYCVNGHSYRFLVNNIALLKLDVPFDFAKSKGHIGAVCLPAKDHPLKGNVVVTGWGAISHGNG</sequence>
<evidence type="ECO:0000313" key="5">
    <source>
        <dbReference type="Proteomes" id="UP000001555"/>
    </source>
</evidence>
<keyword evidence="1" id="KW-1015">Disulfide bond</keyword>
<feature type="non-terminal residue" evidence="3">
    <location>
        <position position="116"/>
    </location>
</feature>
<dbReference type="PaxDb" id="6945-B7PQW0"/>
<dbReference type="EnsemblMetazoa" id="ISCW006626-RA">
    <property type="protein sequence ID" value="ISCW006626-PA"/>
    <property type="gene ID" value="ISCW006626"/>
</dbReference>
<accession>B7PQW0</accession>
<dbReference type="InterPro" id="IPR001254">
    <property type="entry name" value="Trypsin_dom"/>
</dbReference>
<dbReference type="AlphaFoldDB" id="B7PQW0"/>
<dbReference type="VEuPathDB" id="VectorBase:ISCW006626"/>
<name>B7PQW0_IXOSC</name>
<dbReference type="PROSITE" id="PS50240">
    <property type="entry name" value="TRYPSIN_DOM"/>
    <property type="match status" value="1"/>
</dbReference>
<evidence type="ECO:0000256" key="1">
    <source>
        <dbReference type="ARBA" id="ARBA00023157"/>
    </source>
</evidence>
<gene>
    <name evidence="3" type="ORF">IscW_ISCW006626</name>
</gene>
<dbReference type="InterPro" id="IPR009003">
    <property type="entry name" value="Peptidase_S1_PA"/>
</dbReference>
<organism>
    <name type="scientific">Ixodes scapularis</name>
    <name type="common">Black-legged tick</name>
    <name type="synonym">Deer tick</name>
    <dbReference type="NCBI Taxonomy" id="6945"/>
    <lineage>
        <taxon>Eukaryota</taxon>
        <taxon>Metazoa</taxon>
        <taxon>Ecdysozoa</taxon>
        <taxon>Arthropoda</taxon>
        <taxon>Chelicerata</taxon>
        <taxon>Arachnida</taxon>
        <taxon>Acari</taxon>
        <taxon>Parasitiformes</taxon>
        <taxon>Ixodida</taxon>
        <taxon>Ixodoidea</taxon>
        <taxon>Ixodidae</taxon>
        <taxon>Ixodinae</taxon>
        <taxon>Ixodes</taxon>
    </lineage>
</organism>
<dbReference type="InterPro" id="IPR043504">
    <property type="entry name" value="Peptidase_S1_PA_chymotrypsin"/>
</dbReference>
<reference evidence="3 5" key="1">
    <citation type="submission" date="2008-03" db="EMBL/GenBank/DDBJ databases">
        <title>Annotation of Ixodes scapularis.</title>
        <authorList>
            <consortium name="Ixodes scapularis Genome Project Consortium"/>
            <person name="Caler E."/>
            <person name="Hannick L.I."/>
            <person name="Bidwell S."/>
            <person name="Joardar V."/>
            <person name="Thiagarajan M."/>
            <person name="Amedeo P."/>
            <person name="Galinsky K.J."/>
            <person name="Schobel S."/>
            <person name="Inman J."/>
            <person name="Hostetler J."/>
            <person name="Miller J."/>
            <person name="Hammond M."/>
            <person name="Megy K."/>
            <person name="Lawson D."/>
            <person name="Kodira C."/>
            <person name="Sutton G."/>
            <person name="Meyer J."/>
            <person name="Hill C.A."/>
            <person name="Birren B."/>
            <person name="Nene V."/>
            <person name="Collins F."/>
            <person name="Alarcon-Chaidez F."/>
            <person name="Wikel S."/>
            <person name="Strausberg R."/>
        </authorList>
    </citation>
    <scope>NUCLEOTIDE SEQUENCE [LARGE SCALE GENOMIC DNA]</scope>
    <source>
        <strain evidence="5">Wikel</strain>
        <strain evidence="3">Wikel colony</strain>
    </source>
</reference>
<dbReference type="Gene3D" id="2.40.10.10">
    <property type="entry name" value="Trypsin-like serine proteases"/>
    <property type="match status" value="2"/>
</dbReference>
<evidence type="ECO:0000259" key="2">
    <source>
        <dbReference type="PROSITE" id="PS50240"/>
    </source>
</evidence>
<dbReference type="PANTHER" id="PTHR24253:SF153">
    <property type="entry name" value="SERINE PROTEASE HEPSIN"/>
    <property type="match status" value="1"/>
</dbReference>
<proteinExistence type="predicted"/>
<dbReference type="SUPFAM" id="SSF50494">
    <property type="entry name" value="Trypsin-like serine proteases"/>
    <property type="match status" value="1"/>
</dbReference>
<dbReference type="EMBL" id="ABJB010203809">
    <property type="status" value="NOT_ANNOTATED_CDS"/>
    <property type="molecule type" value="Genomic_DNA"/>
</dbReference>
<dbReference type="GO" id="GO:0004252">
    <property type="term" value="F:serine-type endopeptidase activity"/>
    <property type="evidence" value="ECO:0007669"/>
    <property type="project" value="InterPro"/>
</dbReference>
<dbReference type="Proteomes" id="UP000001555">
    <property type="component" value="Unassembled WGS sequence"/>
</dbReference>
<dbReference type="Pfam" id="PF00089">
    <property type="entry name" value="Trypsin"/>
    <property type="match status" value="1"/>
</dbReference>
<reference evidence="4" key="2">
    <citation type="submission" date="2020-05" db="UniProtKB">
        <authorList>
            <consortium name="EnsemblMetazoa"/>
        </authorList>
    </citation>
    <scope>IDENTIFICATION</scope>
    <source>
        <strain evidence="4">wikel</strain>
    </source>
</reference>
<feature type="domain" description="Peptidase S1" evidence="2">
    <location>
        <begin position="8"/>
        <end position="116"/>
    </location>
</feature>
<dbReference type="GO" id="GO:0006508">
    <property type="term" value="P:proteolysis"/>
    <property type="evidence" value="ECO:0007669"/>
    <property type="project" value="InterPro"/>
</dbReference>
<dbReference type="EMBL" id="DS768339">
    <property type="protein sequence ID" value="EEC08982.1"/>
    <property type="molecule type" value="Genomic_DNA"/>
</dbReference>
<dbReference type="VEuPathDB" id="VectorBase:ISCI006626"/>
<dbReference type="HOGENOM" id="CLU_2102951_0_0_1"/>
<dbReference type="VEuPathDB" id="VectorBase:ISCP_013999"/>
<keyword evidence="5" id="KW-1185">Reference proteome</keyword>